<feature type="transmembrane region" description="Helical" evidence="1">
    <location>
        <begin position="40"/>
        <end position="60"/>
    </location>
</feature>
<keyword evidence="3" id="KW-1185">Reference proteome</keyword>
<keyword evidence="1" id="KW-0472">Membrane</keyword>
<comment type="caution">
    <text evidence="2">The sequence shown here is derived from an EMBL/GenBank/DDBJ whole genome shotgun (WGS) entry which is preliminary data.</text>
</comment>
<dbReference type="AlphaFoldDB" id="A0A9W7ZHJ3"/>
<feature type="transmembrane region" description="Helical" evidence="1">
    <location>
        <begin position="269"/>
        <end position="292"/>
    </location>
</feature>
<name>A0A9W7ZHJ3_9FUNG</name>
<keyword evidence="1" id="KW-1133">Transmembrane helix</keyword>
<dbReference type="Proteomes" id="UP001150569">
    <property type="component" value="Unassembled WGS sequence"/>
</dbReference>
<organism evidence="2 3">
    <name type="scientific">Tieghemiomyces parasiticus</name>
    <dbReference type="NCBI Taxonomy" id="78921"/>
    <lineage>
        <taxon>Eukaryota</taxon>
        <taxon>Fungi</taxon>
        <taxon>Fungi incertae sedis</taxon>
        <taxon>Zoopagomycota</taxon>
        <taxon>Kickxellomycotina</taxon>
        <taxon>Dimargaritomycetes</taxon>
        <taxon>Dimargaritales</taxon>
        <taxon>Dimargaritaceae</taxon>
        <taxon>Tieghemiomyces</taxon>
    </lineage>
</organism>
<feature type="transmembrane region" description="Helical" evidence="1">
    <location>
        <begin position="304"/>
        <end position="323"/>
    </location>
</feature>
<feature type="transmembrane region" description="Helical" evidence="1">
    <location>
        <begin position="72"/>
        <end position="90"/>
    </location>
</feature>
<feature type="transmembrane region" description="Helical" evidence="1">
    <location>
        <begin position="229"/>
        <end position="249"/>
    </location>
</feature>
<protein>
    <recommendedName>
        <fullName evidence="4">RGS domain-containing protein</fullName>
    </recommendedName>
</protein>
<dbReference type="InterPro" id="IPR036305">
    <property type="entry name" value="RGS_sf"/>
</dbReference>
<dbReference type="EMBL" id="JANBPT010001239">
    <property type="protein sequence ID" value="KAJ1909229.1"/>
    <property type="molecule type" value="Genomic_DNA"/>
</dbReference>
<sequence length="692" mass="77212">MTPSIAFAWVTGVFMIFVAITSACFFYLSRKSQKLILRSWRLMAVQVVNTFITLGMFIGMLAVPSGQYPCFIMWWTFNLCMTVFLANLVTRSLRLIQMMSASRAKLHMKRNYRQSQAALLRTAVGTFGDELNPHPSVAAMARNQDMVPTWGGCGPDKVISVVTEDTTAGTGPSASAMLLDRTPSVESGLPRKSNIPGCTFSDVCSLVAAFRRWAGATLLRSWFTGRGGVLWLTAPPHLLFVLYILMIQITDQNLSLDPINYSCPINWPYMISFGWLAVHIYIVFPFLAVLLWGIEDAYGIFSDLIIASLAMGAGFFMYILWLFPLNNLKREFPSIVWLIMAVVIIHTTSVVLPTITVLRSQRPISFAGPPLLPTAETYFYQRYSSPHWREFIGALASPQGLARLRQLSIKCLNSELIIFLEEYQELKELVATVYPIPSPTTFPSLPSTPESYTGMASSPASREPARLPILQQLGWAKTGGRRWSFRIAARPMGTGLAGSPGDYARDNSLPLTPVLQDVAPYAPIPTQAEGMTGIYVNFAETWRLYVPGSQSAMAAAHSTTSTSAGRLSSSGHRHSSGCVMDLYPIRDHSFLCLSYQMFYQRFVAKGSALSVALPREVVDTVEELLLRGDYSLDMFDPVWCVILRDVYTKIYFETTITRPASLRSSTFWATGSRWKWRRTRSPTYPGDESVLH</sequence>
<reference evidence="2" key="1">
    <citation type="submission" date="2022-07" db="EMBL/GenBank/DDBJ databases">
        <title>Phylogenomic reconstructions and comparative analyses of Kickxellomycotina fungi.</title>
        <authorList>
            <person name="Reynolds N.K."/>
            <person name="Stajich J.E."/>
            <person name="Barry K."/>
            <person name="Grigoriev I.V."/>
            <person name="Crous P."/>
            <person name="Smith M.E."/>
        </authorList>
    </citation>
    <scope>NUCLEOTIDE SEQUENCE</scope>
    <source>
        <strain evidence="2">RSA 861</strain>
    </source>
</reference>
<gene>
    <name evidence="2" type="ORF">IWQ60_011285</name>
</gene>
<keyword evidence="1" id="KW-0812">Transmembrane</keyword>
<feature type="transmembrane region" description="Helical" evidence="1">
    <location>
        <begin position="6"/>
        <end position="28"/>
    </location>
</feature>
<evidence type="ECO:0008006" key="4">
    <source>
        <dbReference type="Google" id="ProtNLM"/>
    </source>
</evidence>
<feature type="transmembrane region" description="Helical" evidence="1">
    <location>
        <begin position="335"/>
        <end position="358"/>
    </location>
</feature>
<dbReference type="SUPFAM" id="SSF48097">
    <property type="entry name" value="Regulator of G-protein signaling, RGS"/>
    <property type="match status" value="1"/>
</dbReference>
<evidence type="ECO:0000256" key="1">
    <source>
        <dbReference type="SAM" id="Phobius"/>
    </source>
</evidence>
<evidence type="ECO:0000313" key="2">
    <source>
        <dbReference type="EMBL" id="KAJ1909229.1"/>
    </source>
</evidence>
<proteinExistence type="predicted"/>
<dbReference type="OrthoDB" id="196547at2759"/>
<accession>A0A9W7ZHJ3</accession>
<evidence type="ECO:0000313" key="3">
    <source>
        <dbReference type="Proteomes" id="UP001150569"/>
    </source>
</evidence>